<dbReference type="InterPro" id="IPR028952">
    <property type="entry name" value="Imm63"/>
</dbReference>
<dbReference type="Proteomes" id="UP000426027">
    <property type="component" value="Chromosome"/>
</dbReference>
<name>A0A6I6GC33_9BACT</name>
<sequence>MQATSPARDVALLGKNATQRPLRETLLLKEFINQMEITLAEIQVLVDRLAEKINAPFHLLPSYGHTRDGAYPHIEISDKGYHYVVVERGEELERFVTESLNELLFKVFRSVTFSMACDFELKNRIETQDFRRQLFMKQIELMTQLNEEWGQKIEIEKLLILKTHPFSD</sequence>
<proteinExistence type="predicted"/>
<gene>
    <name evidence="2" type="ORF">GLV81_15275</name>
</gene>
<evidence type="ECO:0000313" key="3">
    <source>
        <dbReference type="Proteomes" id="UP000426027"/>
    </source>
</evidence>
<dbReference type="EMBL" id="CP046566">
    <property type="protein sequence ID" value="QGW29293.1"/>
    <property type="molecule type" value="Genomic_DNA"/>
</dbReference>
<dbReference type="RefSeq" id="WP_157479645.1">
    <property type="nucleotide sequence ID" value="NZ_CP046566.1"/>
</dbReference>
<dbReference type="KEGG" id="fls:GLV81_15275"/>
<dbReference type="Pfam" id="PF15599">
    <property type="entry name" value="Imm63"/>
    <property type="match status" value="1"/>
</dbReference>
<feature type="domain" description="Immunity protein 63" evidence="1">
    <location>
        <begin position="78"/>
        <end position="156"/>
    </location>
</feature>
<dbReference type="AlphaFoldDB" id="A0A6I6GC33"/>
<evidence type="ECO:0000259" key="1">
    <source>
        <dbReference type="Pfam" id="PF15599"/>
    </source>
</evidence>
<accession>A0A6I6GC33</accession>
<organism evidence="2 3">
    <name type="scientific">Phnomibacter ginsenosidimutans</name>
    <dbReference type="NCBI Taxonomy" id="2676868"/>
    <lineage>
        <taxon>Bacteria</taxon>
        <taxon>Pseudomonadati</taxon>
        <taxon>Bacteroidota</taxon>
        <taxon>Chitinophagia</taxon>
        <taxon>Chitinophagales</taxon>
        <taxon>Chitinophagaceae</taxon>
        <taxon>Phnomibacter</taxon>
    </lineage>
</organism>
<reference evidence="2 3" key="1">
    <citation type="submission" date="2019-11" db="EMBL/GenBank/DDBJ databases">
        <authorList>
            <person name="Im W.T."/>
        </authorList>
    </citation>
    <scope>NUCLEOTIDE SEQUENCE [LARGE SCALE GENOMIC DNA]</scope>
    <source>
        <strain evidence="2 3">SB-02</strain>
    </source>
</reference>
<protein>
    <recommendedName>
        <fullName evidence="1">Immunity protein 63 domain-containing protein</fullName>
    </recommendedName>
</protein>
<evidence type="ECO:0000313" key="2">
    <source>
        <dbReference type="EMBL" id="QGW29293.1"/>
    </source>
</evidence>
<keyword evidence="3" id="KW-1185">Reference proteome</keyword>